<proteinExistence type="predicted"/>
<dbReference type="OrthoDB" id="11926at2157"/>
<dbReference type="EMBL" id="CP012850">
    <property type="protein sequence ID" value="ALI35690.1"/>
    <property type="molecule type" value="Genomic_DNA"/>
</dbReference>
<accession>A0A654LY10</accession>
<reference evidence="2" key="1">
    <citation type="submission" date="2015-10" db="EMBL/GenBank/DDBJ databases">
        <title>Niche specialization of a soil ammonia-oxidizing archaeon, Candidatus Nitrosocosmicus oleophilus.</title>
        <authorList>
            <person name="Jung M.-Y."/>
            <person name="Rhee S.-K."/>
        </authorList>
    </citation>
    <scope>NUCLEOTIDE SEQUENCE [LARGE SCALE GENOMIC DNA]</scope>
    <source>
        <strain evidence="2">MY3</strain>
    </source>
</reference>
<dbReference type="AlphaFoldDB" id="A0A654LY10"/>
<evidence type="ECO:0000313" key="2">
    <source>
        <dbReference type="Proteomes" id="UP000058925"/>
    </source>
</evidence>
<sequence>MPLTLHHMFRYLDAPDDSFLQKDNDYNRLLKKLRNFTEYLSSEDKELLLKMINEVYYKYHRSILMNSESDTELMLSTLIGLLTKQNLEIERLRK</sequence>
<organism evidence="1 2">
    <name type="scientific">Candidatus Nitrosocosmicus oleophilus</name>
    <dbReference type="NCBI Taxonomy" id="1353260"/>
    <lineage>
        <taxon>Archaea</taxon>
        <taxon>Nitrososphaerota</taxon>
        <taxon>Nitrososphaeria</taxon>
        <taxon>Nitrososphaerales</taxon>
        <taxon>Nitrososphaeraceae</taxon>
        <taxon>Candidatus Nitrosocosmicus</taxon>
    </lineage>
</organism>
<gene>
    <name evidence="1" type="ORF">NMY3_01487</name>
</gene>
<protein>
    <submittedName>
        <fullName evidence="1">Uncharacterized protein</fullName>
    </submittedName>
</protein>
<dbReference type="KEGG" id="taa:NMY3_01487"/>
<keyword evidence="2" id="KW-1185">Reference proteome</keyword>
<evidence type="ECO:0000313" key="1">
    <source>
        <dbReference type="EMBL" id="ALI35690.1"/>
    </source>
</evidence>
<dbReference type="RefSeq" id="WP_196818112.1">
    <property type="nucleotide sequence ID" value="NZ_CP012850.1"/>
</dbReference>
<dbReference type="GeneID" id="60421540"/>
<dbReference type="Proteomes" id="UP000058925">
    <property type="component" value="Chromosome"/>
</dbReference>
<name>A0A654LY10_9ARCH</name>